<dbReference type="Proteomes" id="UP000547674">
    <property type="component" value="Unassembled WGS sequence"/>
</dbReference>
<gene>
    <name evidence="1" type="ORF">HKN21_08325</name>
</gene>
<dbReference type="AlphaFoldDB" id="A0A7Y2E9H3"/>
<reference evidence="1 2" key="1">
    <citation type="submission" date="2020-03" db="EMBL/GenBank/DDBJ databases">
        <title>Metabolic flexibility allows generalist bacteria to become dominant in a frequently disturbed ecosystem.</title>
        <authorList>
            <person name="Chen Y.-J."/>
            <person name="Leung P.M."/>
            <person name="Bay S.K."/>
            <person name="Hugenholtz P."/>
            <person name="Kessler A.J."/>
            <person name="Shelley G."/>
            <person name="Waite D.W."/>
            <person name="Cook P.L."/>
            <person name="Greening C."/>
        </authorList>
    </citation>
    <scope>NUCLEOTIDE SEQUENCE [LARGE SCALE GENOMIC DNA]</scope>
    <source>
        <strain evidence="1">SS_bin_28</strain>
    </source>
</reference>
<evidence type="ECO:0000313" key="2">
    <source>
        <dbReference type="Proteomes" id="UP000547674"/>
    </source>
</evidence>
<name>A0A7Y2E9H3_UNCEI</name>
<proteinExistence type="predicted"/>
<dbReference type="Pfam" id="PF05638">
    <property type="entry name" value="T6SS_HCP"/>
    <property type="match status" value="1"/>
</dbReference>
<accession>A0A7Y2E9H3</accession>
<sequence>MILLKFATEIKGDSTVADHVAWITCDSFQLGVGRSISLSGGGADRETSNPSFSEATFAKSTDMASSDLFLQAIAGQSLGKAEVHFIQTGGTEAKGQIYLIYELDEAIVSSYSISSGGERPSESFSINFVKISMQYNAFDGKKITTGTPKKWDLKKNEVY</sequence>
<comment type="caution">
    <text evidence="1">The sequence shown here is derived from an EMBL/GenBank/DDBJ whole genome shotgun (WGS) entry which is preliminary data.</text>
</comment>
<dbReference type="InterPro" id="IPR053165">
    <property type="entry name" value="HSI-I_assembly_Hcp1"/>
</dbReference>
<evidence type="ECO:0000313" key="1">
    <source>
        <dbReference type="EMBL" id="NNF06752.1"/>
    </source>
</evidence>
<dbReference type="SUPFAM" id="SSF141452">
    <property type="entry name" value="Hcp1-like"/>
    <property type="match status" value="1"/>
</dbReference>
<dbReference type="PANTHER" id="PTHR36152:SF1">
    <property type="entry name" value="UBIQUITIN-LIKE DOMAIN-CONTAINING PROTEIN"/>
    <property type="match status" value="1"/>
</dbReference>
<dbReference type="InterPro" id="IPR008514">
    <property type="entry name" value="T6SS_Hcp"/>
</dbReference>
<organism evidence="1 2">
    <name type="scientific">Eiseniibacteriota bacterium</name>
    <dbReference type="NCBI Taxonomy" id="2212470"/>
    <lineage>
        <taxon>Bacteria</taxon>
        <taxon>Candidatus Eiseniibacteriota</taxon>
    </lineage>
</organism>
<protein>
    <submittedName>
        <fullName evidence="1">Type VI secretion system tube protein Hcp</fullName>
    </submittedName>
</protein>
<dbReference type="PANTHER" id="PTHR36152">
    <property type="entry name" value="CYTOPLASMIC PROTEIN-RELATED"/>
    <property type="match status" value="1"/>
</dbReference>
<dbReference type="InterPro" id="IPR036624">
    <property type="entry name" value="Hcp1-lik_sf"/>
</dbReference>
<dbReference type="EMBL" id="JABDJR010000326">
    <property type="protein sequence ID" value="NNF06752.1"/>
    <property type="molecule type" value="Genomic_DNA"/>
</dbReference>
<dbReference type="Gene3D" id="2.30.110.20">
    <property type="entry name" value="Hcp1-like"/>
    <property type="match status" value="1"/>
</dbReference>